<feature type="region of interest" description="Disordered" evidence="1">
    <location>
        <begin position="329"/>
        <end position="402"/>
    </location>
</feature>
<feature type="compositionally biased region" description="Polar residues" evidence="1">
    <location>
        <begin position="547"/>
        <end position="558"/>
    </location>
</feature>
<dbReference type="GO" id="GO:0001837">
    <property type="term" value="P:epithelial to mesenchymal transition"/>
    <property type="evidence" value="ECO:0007669"/>
    <property type="project" value="TreeGrafter"/>
</dbReference>
<keyword evidence="3" id="KW-1185">Reference proteome</keyword>
<organism evidence="2 3">
    <name type="scientific">Pleuronectes platessa</name>
    <name type="common">European plaice</name>
    <dbReference type="NCBI Taxonomy" id="8262"/>
    <lineage>
        <taxon>Eukaryota</taxon>
        <taxon>Metazoa</taxon>
        <taxon>Chordata</taxon>
        <taxon>Craniata</taxon>
        <taxon>Vertebrata</taxon>
        <taxon>Euteleostomi</taxon>
        <taxon>Actinopterygii</taxon>
        <taxon>Neopterygii</taxon>
        <taxon>Teleostei</taxon>
        <taxon>Neoteleostei</taxon>
        <taxon>Acanthomorphata</taxon>
        <taxon>Carangaria</taxon>
        <taxon>Pleuronectiformes</taxon>
        <taxon>Pleuronectoidei</taxon>
        <taxon>Pleuronectidae</taxon>
        <taxon>Pleuronectes</taxon>
    </lineage>
</organism>
<accession>A0A9N7UGY9</accession>
<feature type="compositionally biased region" description="Basic and acidic residues" evidence="1">
    <location>
        <begin position="47"/>
        <end position="59"/>
    </location>
</feature>
<reference evidence="2" key="1">
    <citation type="submission" date="2020-03" db="EMBL/GenBank/DDBJ databases">
        <authorList>
            <person name="Weist P."/>
        </authorList>
    </citation>
    <scope>NUCLEOTIDE SEQUENCE</scope>
</reference>
<dbReference type="Proteomes" id="UP001153269">
    <property type="component" value="Unassembled WGS sequence"/>
</dbReference>
<dbReference type="GO" id="GO:0005813">
    <property type="term" value="C:centrosome"/>
    <property type="evidence" value="ECO:0007669"/>
    <property type="project" value="TreeGrafter"/>
</dbReference>
<evidence type="ECO:0000313" key="3">
    <source>
        <dbReference type="Proteomes" id="UP001153269"/>
    </source>
</evidence>
<evidence type="ECO:0000256" key="1">
    <source>
        <dbReference type="SAM" id="MobiDB-lite"/>
    </source>
</evidence>
<dbReference type="InterPro" id="IPR052655">
    <property type="entry name" value="AKNA_Centrosome-Trans_reg"/>
</dbReference>
<gene>
    <name evidence="2" type="ORF">PLEPLA_LOCUS18582</name>
</gene>
<feature type="compositionally biased region" description="Acidic residues" evidence="1">
    <location>
        <begin position="391"/>
        <end position="401"/>
    </location>
</feature>
<dbReference type="AlphaFoldDB" id="A0A9N7UGY9"/>
<dbReference type="PANTHER" id="PTHR21510:SF15">
    <property type="entry name" value="MICROTUBULE ORGANIZATION PROTEIN AKNA"/>
    <property type="match status" value="1"/>
</dbReference>
<evidence type="ECO:0008006" key="4">
    <source>
        <dbReference type="Google" id="ProtNLM"/>
    </source>
</evidence>
<feature type="region of interest" description="Disordered" evidence="1">
    <location>
        <begin position="523"/>
        <end position="594"/>
    </location>
</feature>
<feature type="compositionally biased region" description="Low complexity" evidence="1">
    <location>
        <begin position="28"/>
        <end position="45"/>
    </location>
</feature>
<feature type="region of interest" description="Disordered" evidence="1">
    <location>
        <begin position="28"/>
        <end position="68"/>
    </location>
</feature>
<dbReference type="GO" id="GO:0021849">
    <property type="term" value="P:neuroblast division in subventricular zone"/>
    <property type="evidence" value="ECO:0007669"/>
    <property type="project" value="TreeGrafter"/>
</dbReference>
<name>A0A9N7UGY9_PLEPL</name>
<feature type="non-terminal residue" evidence="2">
    <location>
        <position position="1"/>
    </location>
</feature>
<sequence length="594" mass="66456">MDYHFTAEEMAAASGIEDETFPEMGFIETPSESYSIPISPRSSPRPQKPEEQEVKRPHSESVFPEQVTRVYDRPLNGSVKSDSCPEASHPVIWTLSGLDSLKSRPSPDRELRTAEVNESRNVPLTYPIPDFSKVKPRVRLPIGDYHPPASRPSSMRESLSSHIMYMSTADIVREVLLNTTDGSIDPSAPSSTVPQDFRCRQEAITLVEQLQRTEINSGFFHPDGHCTPPSPYVGEQLAEILHTQSDKFLQQLQIYEDLLKRKQLKPSEQIEGLAQLNEGLDSLERGFLFAKEEHKLLQQRGEDVGHFDQERELGGLIFQCGMRMDELKEQAEQMRQDQPTCEAPPSPPPHPTPPSVPSEDGRWSLPQSPHMPLLVGPGSAAELEVSPASGEGDDEETDEEETLKCHYGSFKELPRTFEYNLREAAFFSGALGSHERPGVDETDRQRIGDMDEQRLVIREAETQFISGTFDLCRDSEIKTHTLRISCWHQKSAEQQVQSHLHMQPRVRPPRSLFIRPVATVRAERERVHSSSLSSLGETPASERRNSKLQPGSSRTLSQPDGVISPETDSGFIGSETCHLTPPAGPSPLHQGVSQ</sequence>
<dbReference type="EMBL" id="CADEAL010001249">
    <property type="protein sequence ID" value="CAB1430600.1"/>
    <property type="molecule type" value="Genomic_DNA"/>
</dbReference>
<protein>
    <recommendedName>
        <fullName evidence="4">AKNA domain-containing protein</fullName>
    </recommendedName>
</protein>
<proteinExistence type="predicted"/>
<dbReference type="PANTHER" id="PTHR21510">
    <property type="entry name" value="AKNA DOMAIN-CONTAINING PROTEIN"/>
    <property type="match status" value="1"/>
</dbReference>
<dbReference type="GO" id="GO:0060234">
    <property type="term" value="P:neuroblast delamination"/>
    <property type="evidence" value="ECO:0007669"/>
    <property type="project" value="TreeGrafter"/>
</dbReference>
<comment type="caution">
    <text evidence="2">The sequence shown here is derived from an EMBL/GenBank/DDBJ whole genome shotgun (WGS) entry which is preliminary data.</text>
</comment>
<feature type="compositionally biased region" description="Pro residues" evidence="1">
    <location>
        <begin position="342"/>
        <end position="356"/>
    </location>
</feature>
<evidence type="ECO:0000313" key="2">
    <source>
        <dbReference type="EMBL" id="CAB1430600.1"/>
    </source>
</evidence>